<accession>A0A7W3R8F2</accession>
<feature type="compositionally biased region" description="Polar residues" evidence="1">
    <location>
        <begin position="128"/>
        <end position="137"/>
    </location>
</feature>
<reference evidence="2 3" key="1">
    <citation type="submission" date="2020-08" db="EMBL/GenBank/DDBJ databases">
        <title>Sequencing the genomes of 1000 actinobacteria strains.</title>
        <authorList>
            <person name="Klenk H.-P."/>
        </authorList>
    </citation>
    <scope>NUCLEOTIDE SEQUENCE [LARGE SCALE GENOMIC DNA]</scope>
    <source>
        <strain evidence="2 3">DSM 45823</strain>
    </source>
</reference>
<dbReference type="AlphaFoldDB" id="A0A7W3R8F2"/>
<keyword evidence="3" id="KW-1185">Reference proteome</keyword>
<proteinExistence type="predicted"/>
<feature type="region of interest" description="Disordered" evidence="1">
    <location>
        <begin position="97"/>
        <end position="142"/>
    </location>
</feature>
<evidence type="ECO:0000313" key="2">
    <source>
        <dbReference type="EMBL" id="MBA9003646.1"/>
    </source>
</evidence>
<dbReference type="RefSeq" id="WP_182705337.1">
    <property type="nucleotide sequence ID" value="NZ_JACJII010000001.1"/>
</dbReference>
<dbReference type="Proteomes" id="UP000539313">
    <property type="component" value="Unassembled WGS sequence"/>
</dbReference>
<dbReference type="EMBL" id="JACJII010000001">
    <property type="protein sequence ID" value="MBA9003646.1"/>
    <property type="molecule type" value="Genomic_DNA"/>
</dbReference>
<gene>
    <name evidence="2" type="ORF">HNR21_002528</name>
</gene>
<name>A0A7W3R8F2_9ACTN</name>
<sequence length="212" mass="22760">MTDDNGDLWTIDQAAEYIGASSTGSARRTLSRWGVKAAGYEPGESGRPAARYRAADVRAAKAARPGRGARMDLAVASLEEAFAKMTPAMRKTVEALEKHGDPTEESPMASPTAPDTCPPWCRDRGKSTPHTHYSEPTESGPLTIYIARRADETEPRFCVRPTEASSKAYTPPLRLDIADQAGAFAEVLEALGHESVVKDFVKHVSLAFAAGA</sequence>
<evidence type="ECO:0000256" key="1">
    <source>
        <dbReference type="SAM" id="MobiDB-lite"/>
    </source>
</evidence>
<organism evidence="2 3">
    <name type="scientific">Thermomonospora cellulosilytica</name>
    <dbReference type="NCBI Taxonomy" id="1411118"/>
    <lineage>
        <taxon>Bacteria</taxon>
        <taxon>Bacillati</taxon>
        <taxon>Actinomycetota</taxon>
        <taxon>Actinomycetes</taxon>
        <taxon>Streptosporangiales</taxon>
        <taxon>Thermomonosporaceae</taxon>
        <taxon>Thermomonospora</taxon>
    </lineage>
</organism>
<protein>
    <submittedName>
        <fullName evidence="2">Uncharacterized protein</fullName>
    </submittedName>
</protein>
<evidence type="ECO:0000313" key="3">
    <source>
        <dbReference type="Proteomes" id="UP000539313"/>
    </source>
</evidence>
<comment type="caution">
    <text evidence="2">The sequence shown here is derived from an EMBL/GenBank/DDBJ whole genome shotgun (WGS) entry which is preliminary data.</text>
</comment>